<name>A0A0A9D9A1_ARUDO</name>
<dbReference type="EMBL" id="GBRH01214632">
    <property type="protein sequence ID" value="JAD83263.1"/>
    <property type="molecule type" value="Transcribed_RNA"/>
</dbReference>
<dbReference type="AlphaFoldDB" id="A0A0A9D9A1"/>
<reference evidence="1" key="2">
    <citation type="journal article" date="2015" name="Data Brief">
        <title>Shoot transcriptome of the giant reed, Arundo donax.</title>
        <authorList>
            <person name="Barrero R.A."/>
            <person name="Guerrero F.D."/>
            <person name="Moolhuijzen P."/>
            <person name="Goolsby J.A."/>
            <person name="Tidwell J."/>
            <person name="Bellgard S.E."/>
            <person name="Bellgard M.I."/>
        </authorList>
    </citation>
    <scope>NUCLEOTIDE SEQUENCE</scope>
    <source>
        <tissue evidence="1">Shoot tissue taken approximately 20 cm above the soil surface</tissue>
    </source>
</reference>
<protein>
    <submittedName>
        <fullName evidence="1">Uncharacterized protein</fullName>
    </submittedName>
</protein>
<evidence type="ECO:0000313" key="1">
    <source>
        <dbReference type="EMBL" id="JAD83263.1"/>
    </source>
</evidence>
<accession>A0A0A9D9A1</accession>
<reference evidence="1" key="1">
    <citation type="submission" date="2014-09" db="EMBL/GenBank/DDBJ databases">
        <authorList>
            <person name="Magalhaes I.L.F."/>
            <person name="Oliveira U."/>
            <person name="Santos F.R."/>
            <person name="Vidigal T.H.D.A."/>
            <person name="Brescovit A.D."/>
            <person name="Santos A.J."/>
        </authorList>
    </citation>
    <scope>NUCLEOTIDE SEQUENCE</scope>
    <source>
        <tissue evidence="1">Shoot tissue taken approximately 20 cm above the soil surface</tissue>
    </source>
</reference>
<organism evidence="1">
    <name type="scientific">Arundo donax</name>
    <name type="common">Giant reed</name>
    <name type="synonym">Donax arundinaceus</name>
    <dbReference type="NCBI Taxonomy" id="35708"/>
    <lineage>
        <taxon>Eukaryota</taxon>
        <taxon>Viridiplantae</taxon>
        <taxon>Streptophyta</taxon>
        <taxon>Embryophyta</taxon>
        <taxon>Tracheophyta</taxon>
        <taxon>Spermatophyta</taxon>
        <taxon>Magnoliopsida</taxon>
        <taxon>Liliopsida</taxon>
        <taxon>Poales</taxon>
        <taxon>Poaceae</taxon>
        <taxon>PACMAD clade</taxon>
        <taxon>Arundinoideae</taxon>
        <taxon>Arundineae</taxon>
        <taxon>Arundo</taxon>
    </lineage>
</organism>
<sequence length="89" mass="9805">MPLRHRLLLGLIHNVARNLGDRAGDPDADRVVAPGLEHRRVVEASLARLPLPRRHRASRRGAGLRRCLPHLSVSRLSLSSPLSPPPLPL</sequence>
<proteinExistence type="predicted"/>